<proteinExistence type="predicted"/>
<dbReference type="InterPro" id="IPR014937">
    <property type="entry name" value="DUF1810"/>
</dbReference>
<reference evidence="2" key="3">
    <citation type="submission" date="2018-10" db="EMBL/GenBank/DDBJ databases">
        <authorList>
            <person name="Whitman W."/>
            <person name="Huntemann M."/>
            <person name="Clum A."/>
            <person name="Pillay M."/>
            <person name="Palaniappan K."/>
            <person name="Varghese N."/>
            <person name="Mikhailova N."/>
            <person name="Stamatis D."/>
            <person name="Reddy T."/>
            <person name="Daum C."/>
            <person name="Shapiro N."/>
            <person name="Ivanova N."/>
            <person name="Kyrpides N."/>
            <person name="Woyke T."/>
        </authorList>
    </citation>
    <scope>NUCLEOTIDE SEQUENCE</scope>
    <source>
        <strain evidence="2">CGMCC 1.10124</strain>
    </source>
</reference>
<organism evidence="2 3">
    <name type="scientific">Haloplanus aerogenes</name>
    <dbReference type="NCBI Taxonomy" id="660522"/>
    <lineage>
        <taxon>Archaea</taxon>
        <taxon>Methanobacteriati</taxon>
        <taxon>Methanobacteriota</taxon>
        <taxon>Stenosarchaea group</taxon>
        <taxon>Halobacteria</taxon>
        <taxon>Halobacteriales</taxon>
        <taxon>Haloferacaceae</taxon>
        <taxon>Haloplanus</taxon>
    </lineage>
</organism>
<dbReference type="EMBL" id="CP034145">
    <property type="protein sequence ID" value="AZH25672.1"/>
    <property type="molecule type" value="Genomic_DNA"/>
</dbReference>
<dbReference type="OrthoDB" id="262204at2157"/>
<gene>
    <name evidence="2" type="ORF">ATH50_0493</name>
    <name evidence="1" type="ORF">DU502_09910</name>
</gene>
<dbReference type="KEGG" id="haer:DU502_09910"/>
<name>A0A3M0E1A2_9EURY</name>
<dbReference type="Gene3D" id="1.25.40.380">
    <property type="entry name" value="Protein of unknown function DUF1810"/>
    <property type="match status" value="1"/>
</dbReference>
<evidence type="ECO:0000313" key="2">
    <source>
        <dbReference type="EMBL" id="RMB25403.1"/>
    </source>
</evidence>
<dbReference type="Pfam" id="PF08837">
    <property type="entry name" value="DUF1810"/>
    <property type="match status" value="1"/>
</dbReference>
<dbReference type="EMBL" id="REFS01000001">
    <property type="protein sequence ID" value="RMB25403.1"/>
    <property type="molecule type" value="Genomic_DNA"/>
</dbReference>
<evidence type="ECO:0000313" key="1">
    <source>
        <dbReference type="EMBL" id="AZH25672.1"/>
    </source>
</evidence>
<accession>A0A3M0E1A2</accession>
<dbReference type="SUPFAM" id="SSF140736">
    <property type="entry name" value="Rv1873-like"/>
    <property type="match status" value="1"/>
</dbReference>
<dbReference type="InterPro" id="IPR036287">
    <property type="entry name" value="Rv1873-like_sf"/>
</dbReference>
<protein>
    <submittedName>
        <fullName evidence="1">DUF1810 domain-containing protein</fullName>
    </submittedName>
    <submittedName>
        <fullName evidence="2">Uncharacterized protein (DUF1810 family)</fullName>
    </submittedName>
</protein>
<dbReference type="GeneID" id="38471602"/>
<evidence type="ECO:0000313" key="3">
    <source>
        <dbReference type="Proteomes" id="UP000277326"/>
    </source>
</evidence>
<keyword evidence="4" id="KW-1185">Reference proteome</keyword>
<dbReference type="Proteomes" id="UP000277326">
    <property type="component" value="Unassembled WGS sequence"/>
</dbReference>
<dbReference type="AlphaFoldDB" id="A0A3M0E1A2"/>
<reference evidence="2 3" key="1">
    <citation type="journal article" date="2015" name="Stand. Genomic Sci.">
        <title>Genomic Encyclopedia of Bacterial and Archaeal Type Strains, Phase III: the genomes of soil and plant-associated and newly described type strains.</title>
        <authorList>
            <person name="Whitman W.B."/>
            <person name="Woyke T."/>
            <person name="Klenk H.P."/>
            <person name="Zhou Y."/>
            <person name="Lilburn T.G."/>
            <person name="Beck B.J."/>
            <person name="De Vos P."/>
            <person name="Vandamme P."/>
            <person name="Eisen J.A."/>
            <person name="Garrity G."/>
            <person name="Hugenholtz P."/>
            <person name="Kyrpides N.C."/>
        </authorList>
    </citation>
    <scope>NUCLEOTIDE SEQUENCE [LARGE SCALE GENOMIC DNA]</scope>
    <source>
        <strain evidence="2 3">CGMCC 1.10124</strain>
    </source>
</reference>
<reference evidence="1 4" key="2">
    <citation type="submission" date="2018-07" db="EMBL/GenBank/DDBJ databases">
        <title>Genome sequences of Haloplanus aerogenes JCM 16430T.</title>
        <authorList>
            <person name="Kim Y.B."/>
            <person name="Roh S.W."/>
        </authorList>
    </citation>
    <scope>NUCLEOTIDE SEQUENCE [LARGE SCALE GENOMIC DNA]</scope>
    <source>
        <strain evidence="1 4">JCM 16430</strain>
    </source>
</reference>
<dbReference type="Proteomes" id="UP000282007">
    <property type="component" value="Chromosome"/>
</dbReference>
<evidence type="ECO:0000313" key="4">
    <source>
        <dbReference type="Proteomes" id="UP000282007"/>
    </source>
</evidence>
<dbReference type="RefSeq" id="WP_121919207.1">
    <property type="nucleotide sequence ID" value="NZ_CP034145.1"/>
</dbReference>
<sequence length="144" mass="16404">MAHDDPHNLERFVEAQDPVIDEVKRELRSGRKRTHWMWFVFPQMAGLGRSEMSRRYAISSRDEAEAYLRHAILGPRLRDCTEIVNAVDGRSATEIFGSPDDLKFRSSMTLFDAVADDPTPFSTALQQYYDGDPDPKTLELLGDA</sequence>
<dbReference type="PIRSF" id="PIRSF008546">
    <property type="entry name" value="UCP008546"/>
    <property type="match status" value="1"/>
</dbReference>